<dbReference type="InterPro" id="IPR004046">
    <property type="entry name" value="GST_C"/>
</dbReference>
<gene>
    <name evidence="3" type="ORF">E5988_00820</name>
</gene>
<dbReference type="RefSeq" id="WP_136450430.1">
    <property type="nucleotide sequence ID" value="NZ_SSTI01000001.1"/>
</dbReference>
<dbReference type="CDD" id="cd03207">
    <property type="entry name" value="GST_C_8"/>
    <property type="match status" value="1"/>
</dbReference>
<dbReference type="Pfam" id="PF13409">
    <property type="entry name" value="GST_N_2"/>
    <property type="match status" value="1"/>
</dbReference>
<dbReference type="PANTHER" id="PTHR44051">
    <property type="entry name" value="GLUTATHIONE S-TRANSFERASE-RELATED"/>
    <property type="match status" value="1"/>
</dbReference>
<dbReference type="SFLD" id="SFLDS00019">
    <property type="entry name" value="Glutathione_Transferase_(cytos"/>
    <property type="match status" value="1"/>
</dbReference>
<feature type="domain" description="GST C-terminal" evidence="2">
    <location>
        <begin position="84"/>
        <end position="207"/>
    </location>
</feature>
<name>A0ABY2QNN9_9SPHN</name>
<evidence type="ECO:0000313" key="3">
    <source>
        <dbReference type="EMBL" id="THG42036.1"/>
    </source>
</evidence>
<dbReference type="Gene3D" id="3.40.30.10">
    <property type="entry name" value="Glutaredoxin"/>
    <property type="match status" value="1"/>
</dbReference>
<dbReference type="SFLD" id="SFLDG00358">
    <property type="entry name" value="Main_(cytGST)"/>
    <property type="match status" value="1"/>
</dbReference>
<dbReference type="SUPFAM" id="SSF47616">
    <property type="entry name" value="GST C-terminal domain-like"/>
    <property type="match status" value="1"/>
</dbReference>
<protein>
    <submittedName>
        <fullName evidence="3">Glutathione S-transferase family protein</fullName>
    </submittedName>
</protein>
<proteinExistence type="predicted"/>
<comment type="caution">
    <text evidence="3">The sequence shown here is derived from an EMBL/GenBank/DDBJ whole genome shotgun (WGS) entry which is preliminary data.</text>
</comment>
<dbReference type="Proteomes" id="UP000308038">
    <property type="component" value="Unassembled WGS sequence"/>
</dbReference>
<dbReference type="PROSITE" id="PS50404">
    <property type="entry name" value="GST_NTER"/>
    <property type="match status" value="1"/>
</dbReference>
<evidence type="ECO:0000259" key="2">
    <source>
        <dbReference type="PROSITE" id="PS50405"/>
    </source>
</evidence>
<dbReference type="InterPro" id="IPR010987">
    <property type="entry name" value="Glutathione-S-Trfase_C-like"/>
</dbReference>
<evidence type="ECO:0000259" key="1">
    <source>
        <dbReference type="PROSITE" id="PS50404"/>
    </source>
</evidence>
<dbReference type="InterPro" id="IPR040079">
    <property type="entry name" value="Glutathione_S-Trfase"/>
</dbReference>
<dbReference type="InterPro" id="IPR036282">
    <property type="entry name" value="Glutathione-S-Trfase_C_sf"/>
</dbReference>
<keyword evidence="4" id="KW-1185">Reference proteome</keyword>
<organism evidence="3 4">
    <name type="scientific">Sphingomonas olei</name>
    <dbReference type="NCBI Taxonomy" id="1886787"/>
    <lineage>
        <taxon>Bacteria</taxon>
        <taxon>Pseudomonadati</taxon>
        <taxon>Pseudomonadota</taxon>
        <taxon>Alphaproteobacteria</taxon>
        <taxon>Sphingomonadales</taxon>
        <taxon>Sphingomonadaceae</taxon>
        <taxon>Sphingomonas</taxon>
    </lineage>
</organism>
<dbReference type="InterPro" id="IPR036249">
    <property type="entry name" value="Thioredoxin-like_sf"/>
</dbReference>
<dbReference type="CDD" id="cd03046">
    <property type="entry name" value="GST_N_GTT1_like"/>
    <property type="match status" value="1"/>
</dbReference>
<feature type="domain" description="GST N-terminal" evidence="1">
    <location>
        <begin position="2"/>
        <end position="80"/>
    </location>
</feature>
<dbReference type="EMBL" id="SSTI01000001">
    <property type="protein sequence ID" value="THG42036.1"/>
    <property type="molecule type" value="Genomic_DNA"/>
</dbReference>
<reference evidence="3 4" key="1">
    <citation type="submission" date="2019-04" db="EMBL/GenBank/DDBJ databases">
        <title>Microbes associate with the intestines of laboratory mice.</title>
        <authorList>
            <person name="Navarre W."/>
            <person name="Wong E."/>
            <person name="Huang K.C."/>
            <person name="Tropini C."/>
            <person name="Ng K."/>
            <person name="Yu B."/>
        </authorList>
    </citation>
    <scope>NUCLEOTIDE SEQUENCE [LARGE SCALE GENOMIC DNA]</scope>
    <source>
        <strain evidence="3 4">NM83_B4-11</strain>
    </source>
</reference>
<dbReference type="PANTHER" id="PTHR44051:SF21">
    <property type="entry name" value="GLUTATHIONE S-TRANSFERASE FAMILY PROTEIN"/>
    <property type="match status" value="1"/>
</dbReference>
<dbReference type="PROSITE" id="PS50405">
    <property type="entry name" value="GST_CTER"/>
    <property type="match status" value="1"/>
</dbReference>
<accession>A0ABY2QNN9</accession>
<dbReference type="SFLD" id="SFLDG01150">
    <property type="entry name" value="Main.1:_Beta-like"/>
    <property type="match status" value="1"/>
</dbReference>
<dbReference type="InterPro" id="IPR004045">
    <property type="entry name" value="Glutathione_S-Trfase_N"/>
</dbReference>
<dbReference type="Gene3D" id="1.20.1050.10">
    <property type="match status" value="1"/>
</dbReference>
<sequence length="209" mass="22577">MADDLIFYTNPMSRGRIARWMLEEVGTPYAVRLVDWGDKPADFLAANPMGKVPTIVHHGRVVSEAAAIIAYLADSFPAAGLAPTAEERADYYRWLFFAAGPLEAASTNLAMGVVPTPQQQVMLGYGSIDRVVSALRTAVGAHDYIAGDRFTAADVYVGSHIDWGRQTGALPDDPAFTRYLDRVMARPAAIRARTLDDALAAQIAPHSGD</sequence>
<evidence type="ECO:0000313" key="4">
    <source>
        <dbReference type="Proteomes" id="UP000308038"/>
    </source>
</evidence>
<dbReference type="SUPFAM" id="SSF52833">
    <property type="entry name" value="Thioredoxin-like"/>
    <property type="match status" value="1"/>
</dbReference>
<dbReference type="Pfam" id="PF00043">
    <property type="entry name" value="GST_C"/>
    <property type="match status" value="1"/>
</dbReference>